<dbReference type="SUPFAM" id="SSF56281">
    <property type="entry name" value="Metallo-hydrolase/oxidoreductase"/>
    <property type="match status" value="1"/>
</dbReference>
<dbReference type="GO" id="GO:0004521">
    <property type="term" value="F:RNA endonuclease activity"/>
    <property type="evidence" value="ECO:0007669"/>
    <property type="project" value="TreeGrafter"/>
</dbReference>
<protein>
    <recommendedName>
        <fullName evidence="2">Beta-Casp domain-containing protein</fullName>
    </recommendedName>
</protein>
<dbReference type="InterPro" id="IPR022712">
    <property type="entry name" value="Beta_Casp"/>
</dbReference>
<dbReference type="Gene3D" id="3.40.50.10890">
    <property type="match status" value="1"/>
</dbReference>
<comment type="caution">
    <text evidence="3">The sequence shown here is derived from an EMBL/GenBank/DDBJ whole genome shotgun (WGS) entry which is preliminary data.</text>
</comment>
<dbReference type="Pfam" id="PF07521">
    <property type="entry name" value="RMMBL"/>
    <property type="match status" value="1"/>
</dbReference>
<dbReference type="Pfam" id="PF10996">
    <property type="entry name" value="Beta-Casp"/>
    <property type="match status" value="1"/>
</dbReference>
<dbReference type="PANTHER" id="PTHR11203:SF37">
    <property type="entry name" value="INTEGRATOR COMPLEX SUBUNIT 11"/>
    <property type="match status" value="1"/>
</dbReference>
<dbReference type="PANTHER" id="PTHR11203">
    <property type="entry name" value="CLEAVAGE AND POLYADENYLATION SPECIFICITY FACTOR FAMILY MEMBER"/>
    <property type="match status" value="1"/>
</dbReference>
<feature type="domain" description="Beta-Casp" evidence="2">
    <location>
        <begin position="20"/>
        <end position="146"/>
    </location>
</feature>
<evidence type="ECO:0000259" key="2">
    <source>
        <dbReference type="SMART" id="SM01027"/>
    </source>
</evidence>
<proteinExistence type="predicted"/>
<dbReference type="InterPro" id="IPR036866">
    <property type="entry name" value="RibonucZ/Hydroxyglut_hydro"/>
</dbReference>
<gene>
    <name evidence="3" type="ORF">ENJ63_01015</name>
</gene>
<dbReference type="AlphaFoldDB" id="A0A7V2SV20"/>
<dbReference type="InterPro" id="IPR011108">
    <property type="entry name" value="RMMBL"/>
</dbReference>
<evidence type="ECO:0000256" key="1">
    <source>
        <dbReference type="ARBA" id="ARBA00022801"/>
    </source>
</evidence>
<reference evidence="3" key="1">
    <citation type="journal article" date="2020" name="mSystems">
        <title>Genome- and Community-Level Interaction Insights into Carbon Utilization and Element Cycling Functions of Hydrothermarchaeota in Hydrothermal Sediment.</title>
        <authorList>
            <person name="Zhou Z."/>
            <person name="Liu Y."/>
            <person name="Xu W."/>
            <person name="Pan J."/>
            <person name="Luo Z.H."/>
            <person name="Li M."/>
        </authorList>
    </citation>
    <scope>NUCLEOTIDE SEQUENCE [LARGE SCALE GENOMIC DNA]</scope>
    <source>
        <strain evidence="3">HyVt-503</strain>
    </source>
</reference>
<accession>A0A7V2SV20</accession>
<evidence type="ECO:0000313" key="3">
    <source>
        <dbReference type="EMBL" id="HFC46443.1"/>
    </source>
</evidence>
<dbReference type="Proteomes" id="UP000885797">
    <property type="component" value="Unassembled WGS sequence"/>
</dbReference>
<dbReference type="InterPro" id="IPR050698">
    <property type="entry name" value="MBL"/>
</dbReference>
<name>A0A7V2SV20_9BACT</name>
<dbReference type="GO" id="GO:0016787">
    <property type="term" value="F:hydrolase activity"/>
    <property type="evidence" value="ECO:0007669"/>
    <property type="project" value="UniProtKB-KW"/>
</dbReference>
<sequence length="232" mass="26223">MRTIKKKGTVLIPTFALERAQEILYHLGQMKREGLLSRHVPVFLNSPLAINITRVFQKHCNYCDKEVIDEIRRKRSPFIFPGLQLTETAEESRMIHSVPSPKIVLAGSGMITGGRIKHHLKHNLWKDNTTVIIVGYQASNTLGRQLVNGAKTVKIFGEEIKVRARIVTINGFSAHADKGHLLRYAKAVSPRKIFLVHGEPETQRHLKRSLNGVLPRTEVVIPEFKSEHPLAP</sequence>
<dbReference type="SMART" id="SM01027">
    <property type="entry name" value="Beta-Casp"/>
    <property type="match status" value="1"/>
</dbReference>
<organism evidence="3">
    <name type="scientific">Dissulfuribacter thermophilus</name>
    <dbReference type="NCBI Taxonomy" id="1156395"/>
    <lineage>
        <taxon>Bacteria</taxon>
        <taxon>Pseudomonadati</taxon>
        <taxon>Thermodesulfobacteriota</taxon>
        <taxon>Dissulfuribacteria</taxon>
        <taxon>Dissulfuribacterales</taxon>
        <taxon>Dissulfuribacteraceae</taxon>
        <taxon>Dissulfuribacter</taxon>
    </lineage>
</organism>
<keyword evidence="1" id="KW-0378">Hydrolase</keyword>
<dbReference type="EMBL" id="DRND01000088">
    <property type="protein sequence ID" value="HFC46443.1"/>
    <property type="molecule type" value="Genomic_DNA"/>
</dbReference>